<evidence type="ECO:0000313" key="5">
    <source>
        <dbReference type="Proteomes" id="UP001240150"/>
    </source>
</evidence>
<dbReference type="PROSITE" id="PS51186">
    <property type="entry name" value="GNAT"/>
    <property type="match status" value="1"/>
</dbReference>
<keyword evidence="1 4" id="KW-0808">Transferase</keyword>
<evidence type="ECO:0000313" key="4">
    <source>
        <dbReference type="EMBL" id="WIM92623.1"/>
    </source>
</evidence>
<dbReference type="SUPFAM" id="SSF55729">
    <property type="entry name" value="Acyl-CoA N-acyltransferases (Nat)"/>
    <property type="match status" value="1"/>
</dbReference>
<keyword evidence="2 4" id="KW-0012">Acyltransferase</keyword>
<proteinExistence type="predicted"/>
<dbReference type="Pfam" id="PF00583">
    <property type="entry name" value="Acetyltransf_1"/>
    <property type="match status" value="1"/>
</dbReference>
<dbReference type="InterPro" id="IPR000182">
    <property type="entry name" value="GNAT_dom"/>
</dbReference>
<keyword evidence="5" id="KW-1185">Reference proteome</keyword>
<dbReference type="InterPro" id="IPR016181">
    <property type="entry name" value="Acyl_CoA_acyltransferase"/>
</dbReference>
<dbReference type="Gene3D" id="3.40.630.30">
    <property type="match status" value="1"/>
</dbReference>
<dbReference type="EC" id="2.3.1.-" evidence="4"/>
<dbReference type="PANTHER" id="PTHR43877">
    <property type="entry name" value="AMINOALKYLPHOSPHONATE N-ACETYLTRANSFERASE-RELATED-RELATED"/>
    <property type="match status" value="1"/>
</dbReference>
<accession>A0ABY8W878</accession>
<dbReference type="EMBL" id="CP126980">
    <property type="protein sequence ID" value="WIM92623.1"/>
    <property type="molecule type" value="Genomic_DNA"/>
</dbReference>
<name>A0ABY8W878_9ACTN</name>
<dbReference type="InterPro" id="IPR050832">
    <property type="entry name" value="Bact_Acetyltransf"/>
</dbReference>
<evidence type="ECO:0000256" key="2">
    <source>
        <dbReference type="ARBA" id="ARBA00023315"/>
    </source>
</evidence>
<dbReference type="GO" id="GO:0016746">
    <property type="term" value="F:acyltransferase activity"/>
    <property type="evidence" value="ECO:0007669"/>
    <property type="project" value="UniProtKB-KW"/>
</dbReference>
<organism evidence="4 5">
    <name type="scientific">Actinoplanes oblitus</name>
    <dbReference type="NCBI Taxonomy" id="3040509"/>
    <lineage>
        <taxon>Bacteria</taxon>
        <taxon>Bacillati</taxon>
        <taxon>Actinomycetota</taxon>
        <taxon>Actinomycetes</taxon>
        <taxon>Micromonosporales</taxon>
        <taxon>Micromonosporaceae</taxon>
        <taxon>Actinoplanes</taxon>
    </lineage>
</organism>
<reference evidence="4 5" key="1">
    <citation type="submission" date="2023-06" db="EMBL/GenBank/DDBJ databases">
        <authorList>
            <person name="Yushchuk O."/>
            <person name="Binda E."/>
            <person name="Ruckert-Reed C."/>
            <person name="Fedorenko V."/>
            <person name="Kalinowski J."/>
            <person name="Marinelli F."/>
        </authorList>
    </citation>
    <scope>NUCLEOTIDE SEQUENCE [LARGE SCALE GENOMIC DNA]</scope>
    <source>
        <strain evidence="4 5">NRRL 3884</strain>
    </source>
</reference>
<evidence type="ECO:0000259" key="3">
    <source>
        <dbReference type="PROSITE" id="PS51186"/>
    </source>
</evidence>
<dbReference type="CDD" id="cd04301">
    <property type="entry name" value="NAT_SF"/>
    <property type="match status" value="1"/>
</dbReference>
<protein>
    <submittedName>
        <fullName evidence="4">GNAT family N-acetyltransferase</fullName>
        <ecNumber evidence="4">2.3.1.-</ecNumber>
    </submittedName>
</protein>
<sequence length="161" mass="16976">MSDRAVPGLTLRTAVPSDLPGLRHVYRTASLSNAGDAPMLLARPEFLHFAGDGVAAGRTVAALAGPPGEGRIVGFATVVAGPDGELELDDLFVDPGWQRRGIARRLVAWIAGTARAAGHRRLWVTGNPHALAFYRAAGFAEVGRIGTELGEGLRMSLDLTR</sequence>
<gene>
    <name evidence="4" type="ORF">ACTOB_004575</name>
</gene>
<dbReference type="RefSeq" id="WP_284913830.1">
    <property type="nucleotide sequence ID" value="NZ_CP126980.1"/>
</dbReference>
<dbReference type="Proteomes" id="UP001240150">
    <property type="component" value="Chromosome"/>
</dbReference>
<evidence type="ECO:0000256" key="1">
    <source>
        <dbReference type="ARBA" id="ARBA00022679"/>
    </source>
</evidence>
<feature type="domain" description="N-acetyltransferase" evidence="3">
    <location>
        <begin position="9"/>
        <end position="160"/>
    </location>
</feature>